<accession>A0A923N9T7</accession>
<feature type="compositionally biased region" description="Polar residues" evidence="1">
    <location>
        <begin position="31"/>
        <end position="56"/>
    </location>
</feature>
<comment type="caution">
    <text evidence="2">The sequence shown here is derived from an EMBL/GenBank/DDBJ whole genome shotgun (WGS) entry which is preliminary data.</text>
</comment>
<reference evidence="2" key="1">
    <citation type="submission" date="2020-08" db="EMBL/GenBank/DDBJ databases">
        <title>Pontibacter sp. SD6 16S ribosomal RNA gene Genome sequencing and assembly.</title>
        <authorList>
            <person name="Kang M."/>
        </authorList>
    </citation>
    <scope>NUCLEOTIDE SEQUENCE</scope>
    <source>
        <strain evidence="2">SD6</strain>
    </source>
</reference>
<evidence type="ECO:0000256" key="1">
    <source>
        <dbReference type="SAM" id="MobiDB-lite"/>
    </source>
</evidence>
<protein>
    <submittedName>
        <fullName evidence="2">Uncharacterized protein</fullName>
    </submittedName>
</protein>
<proteinExistence type="predicted"/>
<feature type="compositionally biased region" description="Basic and acidic residues" evidence="1">
    <location>
        <begin position="1"/>
        <end position="14"/>
    </location>
</feature>
<sequence>MKTNKADKNNDKMQGKQPKGQNHPNKDHTSQGHSTDAQGSATSSKEPTLRGSTTDSSRTHKNPHDDLPTGGNVR</sequence>
<dbReference type="Proteomes" id="UP000603640">
    <property type="component" value="Unassembled WGS sequence"/>
</dbReference>
<evidence type="ECO:0000313" key="3">
    <source>
        <dbReference type="Proteomes" id="UP000603640"/>
    </source>
</evidence>
<dbReference type="EMBL" id="JACRVF010000007">
    <property type="protein sequence ID" value="MBC5994848.1"/>
    <property type="molecule type" value="Genomic_DNA"/>
</dbReference>
<name>A0A923N9T7_9BACT</name>
<gene>
    <name evidence="2" type="ORF">H8S84_18530</name>
</gene>
<keyword evidence="3" id="KW-1185">Reference proteome</keyword>
<organism evidence="2 3">
    <name type="scientific">Pontibacter cellulosilyticus</name>
    <dbReference type="NCBI Taxonomy" id="1720253"/>
    <lineage>
        <taxon>Bacteria</taxon>
        <taxon>Pseudomonadati</taxon>
        <taxon>Bacteroidota</taxon>
        <taxon>Cytophagia</taxon>
        <taxon>Cytophagales</taxon>
        <taxon>Hymenobacteraceae</taxon>
        <taxon>Pontibacter</taxon>
    </lineage>
</organism>
<evidence type="ECO:0000313" key="2">
    <source>
        <dbReference type="EMBL" id="MBC5994848.1"/>
    </source>
</evidence>
<feature type="region of interest" description="Disordered" evidence="1">
    <location>
        <begin position="1"/>
        <end position="74"/>
    </location>
</feature>
<dbReference type="RefSeq" id="WP_187068882.1">
    <property type="nucleotide sequence ID" value="NZ_JACRVF010000007.1"/>
</dbReference>
<dbReference type="AlphaFoldDB" id="A0A923N9T7"/>